<proteinExistence type="predicted"/>
<protein>
    <submittedName>
        <fullName evidence="7">LLM class flavin-dependent oxidoreductase</fullName>
    </submittedName>
</protein>
<keyword evidence="1" id="KW-0285">Flavoprotein</keyword>
<dbReference type="RefSeq" id="WP_295690927.1">
    <property type="nucleotide sequence ID" value="NZ_BAABGL010000002.1"/>
</dbReference>
<feature type="region of interest" description="Disordered" evidence="5">
    <location>
        <begin position="349"/>
        <end position="370"/>
    </location>
</feature>
<dbReference type="InterPro" id="IPR011251">
    <property type="entry name" value="Luciferase-like_dom"/>
</dbReference>
<sequence length="370" mass="40714">MRFGYWTPVYGGFLRNVGDEGMPATWDYIRTISTQADRLGFELTLVPELYLNDRKGVNEPSLEAWSLATAIAAVTEKLEILTAIRPGYHNPQVTAKRLSTLADVSNDRFSLNVVAAWWEEEAKQFGGVFPSHDDRYVHCTEFVDALRGLWTQNPYSQHGRYFSFEDTVVEPKPAKTPKIYAGGESEGGREAIAGFADSYVTHGGTVEELREKAADVNARRFRLQGAPFETIGMSAYVIVRDTEAEARAELERITTVDPNSPGYASFEEFVAHSKLDVEVSKREYSVGTRALRPELVGTPEQVAEKIAAYRAAGVNLLLIQASPLHEELERIASDLIPLVREIEAGAESQTSVGAGAKPAGAEADRAATRV</sequence>
<evidence type="ECO:0000256" key="4">
    <source>
        <dbReference type="ARBA" id="ARBA00023033"/>
    </source>
</evidence>
<gene>
    <name evidence="7" type="ORF">GCM10023167_04210</name>
</gene>
<evidence type="ECO:0000256" key="5">
    <source>
        <dbReference type="SAM" id="MobiDB-lite"/>
    </source>
</evidence>
<keyword evidence="4" id="KW-0503">Monooxygenase</keyword>
<keyword evidence="2" id="KW-0288">FMN</keyword>
<dbReference type="InterPro" id="IPR036661">
    <property type="entry name" value="Luciferase-like_sf"/>
</dbReference>
<keyword evidence="8" id="KW-1185">Reference proteome</keyword>
<evidence type="ECO:0000256" key="3">
    <source>
        <dbReference type="ARBA" id="ARBA00023002"/>
    </source>
</evidence>
<keyword evidence="3" id="KW-0560">Oxidoreductase</keyword>
<evidence type="ECO:0000256" key="1">
    <source>
        <dbReference type="ARBA" id="ARBA00022630"/>
    </source>
</evidence>
<accession>A0ABP8J2U3</accession>
<comment type="caution">
    <text evidence="7">The sequence shown here is derived from an EMBL/GenBank/DDBJ whole genome shotgun (WGS) entry which is preliminary data.</text>
</comment>
<dbReference type="Proteomes" id="UP001500642">
    <property type="component" value="Unassembled WGS sequence"/>
</dbReference>
<dbReference type="PANTHER" id="PTHR42847">
    <property type="entry name" value="ALKANESULFONATE MONOOXYGENASE"/>
    <property type="match status" value="1"/>
</dbReference>
<evidence type="ECO:0000313" key="8">
    <source>
        <dbReference type="Proteomes" id="UP001500642"/>
    </source>
</evidence>
<feature type="domain" description="Luciferase-like" evidence="6">
    <location>
        <begin position="1"/>
        <end position="315"/>
    </location>
</feature>
<evidence type="ECO:0000313" key="7">
    <source>
        <dbReference type="EMBL" id="GAA4384028.1"/>
    </source>
</evidence>
<dbReference type="InterPro" id="IPR050172">
    <property type="entry name" value="SsuD_RutA_monooxygenase"/>
</dbReference>
<reference evidence="8" key="1">
    <citation type="journal article" date="2019" name="Int. J. Syst. Evol. Microbiol.">
        <title>The Global Catalogue of Microorganisms (GCM) 10K type strain sequencing project: providing services to taxonomists for standard genome sequencing and annotation.</title>
        <authorList>
            <consortium name="The Broad Institute Genomics Platform"/>
            <consortium name="The Broad Institute Genome Sequencing Center for Infectious Disease"/>
            <person name="Wu L."/>
            <person name="Ma J."/>
        </authorList>
    </citation>
    <scope>NUCLEOTIDE SEQUENCE [LARGE SCALE GENOMIC DNA]</scope>
    <source>
        <strain evidence="8">JCM 17808</strain>
    </source>
</reference>
<organism evidence="7 8">
    <name type="scientific">Brevibacterium pityocampae</name>
    <dbReference type="NCBI Taxonomy" id="506594"/>
    <lineage>
        <taxon>Bacteria</taxon>
        <taxon>Bacillati</taxon>
        <taxon>Actinomycetota</taxon>
        <taxon>Actinomycetes</taxon>
        <taxon>Micrococcales</taxon>
        <taxon>Brevibacteriaceae</taxon>
        <taxon>Brevibacterium</taxon>
    </lineage>
</organism>
<evidence type="ECO:0000259" key="6">
    <source>
        <dbReference type="Pfam" id="PF00296"/>
    </source>
</evidence>
<dbReference type="SUPFAM" id="SSF51679">
    <property type="entry name" value="Bacterial luciferase-like"/>
    <property type="match status" value="1"/>
</dbReference>
<dbReference type="Pfam" id="PF00296">
    <property type="entry name" value="Bac_luciferase"/>
    <property type="match status" value="1"/>
</dbReference>
<dbReference type="EMBL" id="BAABGL010000002">
    <property type="protein sequence ID" value="GAA4384028.1"/>
    <property type="molecule type" value="Genomic_DNA"/>
</dbReference>
<evidence type="ECO:0000256" key="2">
    <source>
        <dbReference type="ARBA" id="ARBA00022643"/>
    </source>
</evidence>
<name>A0ABP8J2U3_9MICO</name>
<dbReference type="Gene3D" id="3.20.20.30">
    <property type="entry name" value="Luciferase-like domain"/>
    <property type="match status" value="1"/>
</dbReference>
<dbReference type="PANTHER" id="PTHR42847:SF4">
    <property type="entry name" value="ALKANESULFONATE MONOOXYGENASE-RELATED"/>
    <property type="match status" value="1"/>
</dbReference>